<dbReference type="GO" id="GO:0003700">
    <property type="term" value="F:DNA-binding transcription factor activity"/>
    <property type="evidence" value="ECO:0007669"/>
    <property type="project" value="InterPro"/>
</dbReference>
<dbReference type="PANTHER" id="PTHR46796:SF14">
    <property type="entry name" value="TRANSCRIPTIONAL REGULATORY PROTEIN"/>
    <property type="match status" value="1"/>
</dbReference>
<dbReference type="EMBL" id="LT960614">
    <property type="protein sequence ID" value="SON54000.1"/>
    <property type="molecule type" value="Genomic_DNA"/>
</dbReference>
<dbReference type="InterPro" id="IPR018060">
    <property type="entry name" value="HTH_AraC"/>
</dbReference>
<evidence type="ECO:0000313" key="5">
    <source>
        <dbReference type="EMBL" id="SON54000.1"/>
    </source>
</evidence>
<protein>
    <submittedName>
        <fullName evidence="5">Exoenzyme S synthesis regulatory protein ExsA</fullName>
    </submittedName>
</protein>
<dbReference type="Pfam" id="PF12833">
    <property type="entry name" value="HTH_18"/>
    <property type="match status" value="1"/>
</dbReference>
<dbReference type="InterPro" id="IPR020449">
    <property type="entry name" value="Tscrpt_reg_AraC-type_HTH"/>
</dbReference>
<organism evidence="5 6">
    <name type="scientific">Hartmannibacter diazotrophicus</name>
    <dbReference type="NCBI Taxonomy" id="1482074"/>
    <lineage>
        <taxon>Bacteria</taxon>
        <taxon>Pseudomonadati</taxon>
        <taxon>Pseudomonadota</taxon>
        <taxon>Alphaproteobacteria</taxon>
        <taxon>Hyphomicrobiales</taxon>
        <taxon>Pleomorphomonadaceae</taxon>
        <taxon>Hartmannibacter</taxon>
    </lineage>
</organism>
<evidence type="ECO:0000259" key="4">
    <source>
        <dbReference type="PROSITE" id="PS01124"/>
    </source>
</evidence>
<dbReference type="GO" id="GO:0043565">
    <property type="term" value="F:sequence-specific DNA binding"/>
    <property type="evidence" value="ECO:0007669"/>
    <property type="project" value="InterPro"/>
</dbReference>
<keyword evidence="3" id="KW-0804">Transcription</keyword>
<dbReference type="InterPro" id="IPR050204">
    <property type="entry name" value="AraC_XylS_family_regulators"/>
</dbReference>
<proteinExistence type="predicted"/>
<dbReference type="Gene3D" id="1.10.10.60">
    <property type="entry name" value="Homeodomain-like"/>
    <property type="match status" value="2"/>
</dbReference>
<reference evidence="6" key="1">
    <citation type="submission" date="2017-09" db="EMBL/GenBank/DDBJ databases">
        <title>Genome sequence of Nannocystis excedens DSM 71.</title>
        <authorList>
            <person name="Blom J."/>
        </authorList>
    </citation>
    <scope>NUCLEOTIDE SEQUENCE [LARGE SCALE GENOMIC DNA]</scope>
    <source>
        <strain evidence="6">type strain: E19</strain>
    </source>
</reference>
<keyword evidence="2" id="KW-0238">DNA-binding</keyword>
<gene>
    <name evidence="5" type="primary">exsA_1</name>
    <name evidence="5" type="ORF">HDIA_0459</name>
</gene>
<dbReference type="AlphaFoldDB" id="A0A2C9D174"/>
<dbReference type="RefSeq" id="WP_099553983.1">
    <property type="nucleotide sequence ID" value="NZ_LT960614.1"/>
</dbReference>
<dbReference type="PROSITE" id="PS00041">
    <property type="entry name" value="HTH_ARAC_FAMILY_1"/>
    <property type="match status" value="1"/>
</dbReference>
<dbReference type="SMART" id="SM00342">
    <property type="entry name" value="HTH_ARAC"/>
    <property type="match status" value="1"/>
</dbReference>
<evidence type="ECO:0000256" key="2">
    <source>
        <dbReference type="ARBA" id="ARBA00023125"/>
    </source>
</evidence>
<name>A0A2C9D174_9HYPH</name>
<dbReference type="Proteomes" id="UP000223606">
    <property type="component" value="Chromosome 1"/>
</dbReference>
<feature type="domain" description="HTH araC/xylS-type" evidence="4">
    <location>
        <begin position="201"/>
        <end position="299"/>
    </location>
</feature>
<accession>A0A2C9D174</accession>
<evidence type="ECO:0000313" key="6">
    <source>
        <dbReference type="Proteomes" id="UP000223606"/>
    </source>
</evidence>
<evidence type="ECO:0000256" key="1">
    <source>
        <dbReference type="ARBA" id="ARBA00023015"/>
    </source>
</evidence>
<dbReference type="PROSITE" id="PS01124">
    <property type="entry name" value="HTH_ARAC_FAMILY_2"/>
    <property type="match status" value="1"/>
</dbReference>
<dbReference type="KEGG" id="hdi:HDIA_0459"/>
<dbReference type="InterPro" id="IPR018062">
    <property type="entry name" value="HTH_AraC-typ_CS"/>
</dbReference>
<dbReference type="OrthoDB" id="9793400at2"/>
<dbReference type="PANTHER" id="PTHR46796">
    <property type="entry name" value="HTH-TYPE TRANSCRIPTIONAL ACTIVATOR RHAS-RELATED"/>
    <property type="match status" value="1"/>
</dbReference>
<keyword evidence="6" id="KW-1185">Reference proteome</keyword>
<dbReference type="PRINTS" id="PR00032">
    <property type="entry name" value="HTHARAC"/>
</dbReference>
<evidence type="ECO:0000256" key="3">
    <source>
        <dbReference type="ARBA" id="ARBA00023163"/>
    </source>
</evidence>
<keyword evidence="1" id="KW-0805">Transcription regulation</keyword>
<dbReference type="SUPFAM" id="SSF46689">
    <property type="entry name" value="Homeodomain-like"/>
    <property type="match status" value="2"/>
</dbReference>
<sequence length="302" mass="32878">MPAQTRHPDAAPKRDSLGCSLSKLDRDQTVASRNITFHHKSSLQGAPGQVTMPATDRGFLIGLSTQAGHRRRIFREHHAEQYDFEANGVYVRPFSDSYKADLGGTFDFILAEVTYPGLSRIADEADAARVTELRQTDLGKDDVLGGLLGALFSSSIGPMDRSALFVDQLSVAIGIHLLSRYGNGPVATPGHRRMFSSRQKALVQDMLQANMSGDVSVADLAEACGMAPAAFMQAFRDTFGQTPHQFLTQLRIARACDLLMAPSMSLKDVALKCGFSDQSHFTRGFAKATGTTPGAWRRERIS</sequence>
<dbReference type="InterPro" id="IPR009057">
    <property type="entry name" value="Homeodomain-like_sf"/>
</dbReference>